<accession>A0A0G4KNS7</accession>
<evidence type="ECO:0000313" key="1">
    <source>
        <dbReference type="EMBL" id="CRK11404.1"/>
    </source>
</evidence>
<feature type="non-terminal residue" evidence="1">
    <location>
        <position position="1"/>
    </location>
</feature>
<proteinExistence type="predicted"/>
<reference evidence="2" key="1">
    <citation type="submission" date="2015-05" db="EMBL/GenBank/DDBJ databases">
        <authorList>
            <person name="Fogelqvist Johan"/>
        </authorList>
    </citation>
    <scope>NUCLEOTIDE SEQUENCE [LARGE SCALE GENOMIC DNA]</scope>
</reference>
<protein>
    <submittedName>
        <fullName evidence="1">Uncharacterized protein</fullName>
    </submittedName>
</protein>
<dbReference type="AlphaFoldDB" id="A0A0G4KNS7"/>
<dbReference type="Proteomes" id="UP000044602">
    <property type="component" value="Unassembled WGS sequence"/>
</dbReference>
<name>A0A0G4KNS7_VERLO</name>
<evidence type="ECO:0000313" key="2">
    <source>
        <dbReference type="Proteomes" id="UP000044602"/>
    </source>
</evidence>
<organism evidence="1 2">
    <name type="scientific">Verticillium longisporum</name>
    <name type="common">Verticillium dahliae var. longisporum</name>
    <dbReference type="NCBI Taxonomy" id="100787"/>
    <lineage>
        <taxon>Eukaryota</taxon>
        <taxon>Fungi</taxon>
        <taxon>Dikarya</taxon>
        <taxon>Ascomycota</taxon>
        <taxon>Pezizomycotina</taxon>
        <taxon>Sordariomycetes</taxon>
        <taxon>Hypocreomycetidae</taxon>
        <taxon>Glomerellales</taxon>
        <taxon>Plectosphaerellaceae</taxon>
        <taxon>Verticillium</taxon>
    </lineage>
</organism>
<gene>
    <name evidence="1" type="ORF">BN1708_010143</name>
</gene>
<sequence length="30" mass="3255">RPKISALISLQGIPVFDAANLYFNPPAFGH</sequence>
<keyword evidence="2" id="KW-1185">Reference proteome</keyword>
<dbReference type="EMBL" id="CVQH01002891">
    <property type="protein sequence ID" value="CRK11404.1"/>
    <property type="molecule type" value="Genomic_DNA"/>
</dbReference>